<dbReference type="PaxDb" id="35128-Thaps1905"/>
<gene>
    <name evidence="2" type="ORF">THAPSDRAFT_1905</name>
</gene>
<dbReference type="HOGENOM" id="CLU_627779_0_0_1"/>
<feature type="region of interest" description="Disordered" evidence="1">
    <location>
        <begin position="333"/>
        <end position="437"/>
    </location>
</feature>
<protein>
    <submittedName>
        <fullName evidence="2">Uncharacterized protein</fullName>
    </submittedName>
</protein>
<feature type="compositionally biased region" description="Acidic residues" evidence="1">
    <location>
        <begin position="396"/>
        <end position="405"/>
    </location>
</feature>
<evidence type="ECO:0000313" key="2">
    <source>
        <dbReference type="EMBL" id="EED96089.1"/>
    </source>
</evidence>
<proteinExistence type="predicted"/>
<feature type="compositionally biased region" description="Low complexity" evidence="1">
    <location>
        <begin position="307"/>
        <end position="317"/>
    </location>
</feature>
<reference evidence="2 3" key="1">
    <citation type="journal article" date="2004" name="Science">
        <title>The genome of the diatom Thalassiosira pseudonana: ecology, evolution, and metabolism.</title>
        <authorList>
            <person name="Armbrust E.V."/>
            <person name="Berges J.A."/>
            <person name="Bowler C."/>
            <person name="Green B.R."/>
            <person name="Martinez D."/>
            <person name="Putnam N.H."/>
            <person name="Zhou S."/>
            <person name="Allen A.E."/>
            <person name="Apt K.E."/>
            <person name="Bechner M."/>
            <person name="Brzezinski M.A."/>
            <person name="Chaal B.K."/>
            <person name="Chiovitti A."/>
            <person name="Davis A.K."/>
            <person name="Demarest M.S."/>
            <person name="Detter J.C."/>
            <person name="Glavina T."/>
            <person name="Goodstein D."/>
            <person name="Hadi M.Z."/>
            <person name="Hellsten U."/>
            <person name="Hildebrand M."/>
            <person name="Jenkins B.D."/>
            <person name="Jurka J."/>
            <person name="Kapitonov V.V."/>
            <person name="Kroger N."/>
            <person name="Lau W.W."/>
            <person name="Lane T.W."/>
            <person name="Larimer F.W."/>
            <person name="Lippmeier J.C."/>
            <person name="Lucas S."/>
            <person name="Medina M."/>
            <person name="Montsant A."/>
            <person name="Obornik M."/>
            <person name="Parker M.S."/>
            <person name="Palenik B."/>
            <person name="Pazour G.J."/>
            <person name="Richardson P.M."/>
            <person name="Rynearson T.A."/>
            <person name="Saito M.A."/>
            <person name="Schwartz D.C."/>
            <person name="Thamatrakoln K."/>
            <person name="Valentin K."/>
            <person name="Vardi A."/>
            <person name="Wilkerson F.P."/>
            <person name="Rokhsar D.S."/>
        </authorList>
    </citation>
    <scope>NUCLEOTIDE SEQUENCE [LARGE SCALE GENOMIC DNA]</scope>
    <source>
        <strain evidence="2 3">CCMP1335</strain>
    </source>
</reference>
<dbReference type="InParanoid" id="B8BS94"/>
<name>B8BS94_THAPS</name>
<keyword evidence="3" id="KW-1185">Reference proteome</keyword>
<dbReference type="RefSeq" id="XP_002286448.1">
    <property type="nucleotide sequence ID" value="XM_002286412.1"/>
</dbReference>
<feature type="compositionally biased region" description="Acidic residues" evidence="1">
    <location>
        <begin position="296"/>
        <end position="306"/>
    </location>
</feature>
<feature type="compositionally biased region" description="Basic residues" evidence="1">
    <location>
        <begin position="277"/>
        <end position="292"/>
    </location>
</feature>
<dbReference type="GeneID" id="7452535"/>
<dbReference type="KEGG" id="tps:THAPSDRAFT_1905"/>
<evidence type="ECO:0000313" key="3">
    <source>
        <dbReference type="Proteomes" id="UP000001449"/>
    </source>
</evidence>
<sequence>MLTNESTFDYCEYHGPCSLEGLAGSANFYKAHFATKEKGRMISDTTTTTTLSKPMLDSMGKDENLASLDLEGLLSLVQTHRSNLKSVSTQLHASRQHNNDLKPKQRELVECTLRGIFDTTPRYADMKSSFELEKQSDEEVVADEAQPKDPLVQLGQAKSSVIATGYPFIFPKAFSAALCDNIRGALPDYKDIVESIRKKVISENKGKMNGDQEGDAHPQLTTAMHQGLDFASFWDIGEDQPMDESVQIKDDASVATGAGRNALETLLRMVGGNTNTSHKRPKAPPRNKRKHLPQMDNEEYVEESDESISSSDDASGISGVGKNAIDFLLSQVNGTGKKTNQPVRQRRKTKAKRTTQQKPKTQPHTARMTLARPKASSKDESTDDEVEDEKVPSSNFEDDNDETMSMDESTTTNRSGGGGGLDALANLLSNVQNTAEV</sequence>
<feature type="region of interest" description="Disordered" evidence="1">
    <location>
        <begin position="270"/>
        <end position="317"/>
    </location>
</feature>
<organism evidence="2 3">
    <name type="scientific">Thalassiosira pseudonana</name>
    <name type="common">Marine diatom</name>
    <name type="synonym">Cyclotella nana</name>
    <dbReference type="NCBI Taxonomy" id="35128"/>
    <lineage>
        <taxon>Eukaryota</taxon>
        <taxon>Sar</taxon>
        <taxon>Stramenopiles</taxon>
        <taxon>Ochrophyta</taxon>
        <taxon>Bacillariophyta</taxon>
        <taxon>Coscinodiscophyceae</taxon>
        <taxon>Thalassiosirophycidae</taxon>
        <taxon>Thalassiosirales</taxon>
        <taxon>Thalassiosiraceae</taxon>
        <taxon>Thalassiosira</taxon>
    </lineage>
</organism>
<accession>B8BS94</accession>
<reference evidence="2 3" key="2">
    <citation type="journal article" date="2008" name="Nature">
        <title>The Phaeodactylum genome reveals the evolutionary history of diatom genomes.</title>
        <authorList>
            <person name="Bowler C."/>
            <person name="Allen A.E."/>
            <person name="Badger J.H."/>
            <person name="Grimwood J."/>
            <person name="Jabbari K."/>
            <person name="Kuo A."/>
            <person name="Maheswari U."/>
            <person name="Martens C."/>
            <person name="Maumus F."/>
            <person name="Otillar R.P."/>
            <person name="Rayko E."/>
            <person name="Salamov A."/>
            <person name="Vandepoele K."/>
            <person name="Beszteri B."/>
            <person name="Gruber A."/>
            <person name="Heijde M."/>
            <person name="Katinka M."/>
            <person name="Mock T."/>
            <person name="Valentin K."/>
            <person name="Verret F."/>
            <person name="Berges J.A."/>
            <person name="Brownlee C."/>
            <person name="Cadoret J.P."/>
            <person name="Chiovitti A."/>
            <person name="Choi C.J."/>
            <person name="Coesel S."/>
            <person name="De Martino A."/>
            <person name="Detter J.C."/>
            <person name="Durkin C."/>
            <person name="Falciatore A."/>
            <person name="Fournet J."/>
            <person name="Haruta M."/>
            <person name="Huysman M.J."/>
            <person name="Jenkins B.D."/>
            <person name="Jiroutova K."/>
            <person name="Jorgensen R.E."/>
            <person name="Joubert Y."/>
            <person name="Kaplan A."/>
            <person name="Kroger N."/>
            <person name="Kroth P.G."/>
            <person name="La Roche J."/>
            <person name="Lindquist E."/>
            <person name="Lommer M."/>
            <person name="Martin-Jezequel V."/>
            <person name="Lopez P.J."/>
            <person name="Lucas S."/>
            <person name="Mangogna M."/>
            <person name="McGinnis K."/>
            <person name="Medlin L.K."/>
            <person name="Montsant A."/>
            <person name="Oudot-Le Secq M.P."/>
            <person name="Napoli C."/>
            <person name="Obornik M."/>
            <person name="Parker M.S."/>
            <person name="Petit J.L."/>
            <person name="Porcel B.M."/>
            <person name="Poulsen N."/>
            <person name="Robison M."/>
            <person name="Rychlewski L."/>
            <person name="Rynearson T.A."/>
            <person name="Schmutz J."/>
            <person name="Shapiro H."/>
            <person name="Siaut M."/>
            <person name="Stanley M."/>
            <person name="Sussman M.R."/>
            <person name="Taylor A.R."/>
            <person name="Vardi A."/>
            <person name="von Dassow P."/>
            <person name="Vyverman W."/>
            <person name="Willis A."/>
            <person name="Wyrwicz L.S."/>
            <person name="Rokhsar D.S."/>
            <person name="Weissenbach J."/>
            <person name="Armbrust E.V."/>
            <person name="Green B.R."/>
            <person name="Van de Peer Y."/>
            <person name="Grigoriev I.V."/>
        </authorList>
    </citation>
    <scope>NUCLEOTIDE SEQUENCE [LARGE SCALE GENOMIC DNA]</scope>
    <source>
        <strain evidence="2 3">CCMP1335</strain>
    </source>
</reference>
<feature type="compositionally biased region" description="Polar residues" evidence="1">
    <location>
        <begin position="333"/>
        <end position="343"/>
    </location>
</feature>
<dbReference type="AlphaFoldDB" id="B8BS94"/>
<feature type="compositionally biased region" description="Basic residues" evidence="1">
    <location>
        <begin position="344"/>
        <end position="355"/>
    </location>
</feature>
<feature type="compositionally biased region" description="Polar residues" evidence="1">
    <location>
        <begin position="427"/>
        <end position="437"/>
    </location>
</feature>
<dbReference type="EMBL" id="CM000638">
    <property type="protein sequence ID" value="EED96089.1"/>
    <property type="molecule type" value="Genomic_DNA"/>
</dbReference>
<evidence type="ECO:0000256" key="1">
    <source>
        <dbReference type="SAM" id="MobiDB-lite"/>
    </source>
</evidence>
<dbReference type="Proteomes" id="UP000001449">
    <property type="component" value="Chromosome 1"/>
</dbReference>